<name>A0A9X2HIU6_9MICC</name>
<keyword evidence="3" id="KW-1003">Cell membrane</keyword>
<dbReference type="PROSITE" id="PS51103">
    <property type="entry name" value="PTS_EIIC_TYPE_1"/>
    <property type="match status" value="1"/>
</dbReference>
<organism evidence="17 18">
    <name type="scientific">Rothia santali</name>
    <dbReference type="NCBI Taxonomy" id="2949643"/>
    <lineage>
        <taxon>Bacteria</taxon>
        <taxon>Bacillati</taxon>
        <taxon>Actinomycetota</taxon>
        <taxon>Actinomycetes</taxon>
        <taxon>Micrococcales</taxon>
        <taxon>Micrococcaceae</taxon>
        <taxon>Rothia</taxon>
    </lineage>
</organism>
<dbReference type="GO" id="GO:0005886">
    <property type="term" value="C:plasma membrane"/>
    <property type="evidence" value="ECO:0007669"/>
    <property type="project" value="UniProtKB-SubCell"/>
</dbReference>
<dbReference type="InterPro" id="IPR013013">
    <property type="entry name" value="PTS_EIIC_1"/>
</dbReference>
<evidence type="ECO:0000256" key="7">
    <source>
        <dbReference type="ARBA" id="ARBA00022692"/>
    </source>
</evidence>
<dbReference type="FunFam" id="2.70.70.10:FF:000001">
    <property type="entry name" value="PTS system glucose-specific IIA component"/>
    <property type="match status" value="1"/>
</dbReference>
<dbReference type="PROSITE" id="PS00371">
    <property type="entry name" value="PTS_EIIA_TYPE_1_HIS"/>
    <property type="match status" value="1"/>
</dbReference>
<proteinExistence type="predicted"/>
<feature type="domain" description="PTS EIIC type-1" evidence="16">
    <location>
        <begin position="134"/>
        <end position="490"/>
    </location>
</feature>
<feature type="transmembrane region" description="Helical" evidence="13">
    <location>
        <begin position="202"/>
        <end position="223"/>
    </location>
</feature>
<evidence type="ECO:0000256" key="2">
    <source>
        <dbReference type="ARBA" id="ARBA00022448"/>
    </source>
</evidence>
<feature type="transmembrane region" description="Helical" evidence="13">
    <location>
        <begin position="230"/>
        <end position="253"/>
    </location>
</feature>
<evidence type="ECO:0000313" key="17">
    <source>
        <dbReference type="EMBL" id="MCP3425643.1"/>
    </source>
</evidence>
<dbReference type="InterPro" id="IPR001127">
    <property type="entry name" value="PTS_EIIA_1_perm"/>
</dbReference>
<dbReference type="Proteomes" id="UP001139502">
    <property type="component" value="Unassembled WGS sequence"/>
</dbReference>
<keyword evidence="6" id="KW-0598">Phosphotransferase system</keyword>
<keyword evidence="18" id="KW-1185">Reference proteome</keyword>
<evidence type="ECO:0000256" key="11">
    <source>
        <dbReference type="PROSITE-ProRule" id="PRU00421"/>
    </source>
</evidence>
<dbReference type="SUPFAM" id="SSF55604">
    <property type="entry name" value="Glucose permease domain IIB"/>
    <property type="match status" value="1"/>
</dbReference>
<dbReference type="GO" id="GO:0008982">
    <property type="term" value="F:protein-N(PI)-phosphohistidine-sugar phosphotransferase activity"/>
    <property type="evidence" value="ECO:0007669"/>
    <property type="project" value="InterPro"/>
</dbReference>
<feature type="domain" description="PTS EIIA type-1" evidence="14">
    <location>
        <begin position="515"/>
        <end position="619"/>
    </location>
</feature>
<evidence type="ECO:0000256" key="5">
    <source>
        <dbReference type="ARBA" id="ARBA00022679"/>
    </source>
</evidence>
<dbReference type="CDD" id="cd00212">
    <property type="entry name" value="PTS_IIB_glc"/>
    <property type="match status" value="1"/>
</dbReference>
<accession>A0A9X2HIU6</accession>
<dbReference type="InterPro" id="IPR001996">
    <property type="entry name" value="PTS_IIB_1"/>
</dbReference>
<feature type="domain" description="PTS EIIB type-1" evidence="15">
    <location>
        <begin position="8"/>
        <end position="90"/>
    </location>
</feature>
<evidence type="ECO:0000256" key="4">
    <source>
        <dbReference type="ARBA" id="ARBA00022597"/>
    </source>
</evidence>
<evidence type="ECO:0000256" key="13">
    <source>
        <dbReference type="SAM" id="Phobius"/>
    </source>
</evidence>
<evidence type="ECO:0000256" key="10">
    <source>
        <dbReference type="ARBA" id="ARBA00023136"/>
    </source>
</evidence>
<feature type="active site" description="Phosphocysteine intermediate; for EIIB activity" evidence="11">
    <location>
        <position position="30"/>
    </location>
</feature>
<reference evidence="17" key="1">
    <citation type="submission" date="2022-06" db="EMBL/GenBank/DDBJ databases">
        <title>Rothia sp. isolated from sandalwood seedling.</title>
        <authorList>
            <person name="Tuikhar N."/>
            <person name="Kirdat K."/>
            <person name="Thorat V."/>
            <person name="Swetha P."/>
            <person name="Padma S."/>
            <person name="Sundararaj R."/>
            <person name="Yadav A."/>
        </authorList>
    </citation>
    <scope>NUCLEOTIDE SEQUENCE</scope>
    <source>
        <strain evidence="17">AR01</strain>
    </source>
</reference>
<dbReference type="Gene3D" id="2.70.70.10">
    <property type="entry name" value="Glucose Permease (Domain IIA)"/>
    <property type="match status" value="1"/>
</dbReference>
<dbReference type="GO" id="GO:0015771">
    <property type="term" value="P:trehalose transport"/>
    <property type="evidence" value="ECO:0007669"/>
    <property type="project" value="TreeGrafter"/>
</dbReference>
<dbReference type="PROSITE" id="PS51098">
    <property type="entry name" value="PTS_EIIB_TYPE_1"/>
    <property type="match status" value="1"/>
</dbReference>
<keyword evidence="4" id="KW-0762">Sugar transport</keyword>
<feature type="transmembrane region" description="Helical" evidence="13">
    <location>
        <begin position="351"/>
        <end position="373"/>
    </location>
</feature>
<evidence type="ECO:0000256" key="1">
    <source>
        <dbReference type="ARBA" id="ARBA00004651"/>
    </source>
</evidence>
<feature type="transmembrane region" description="Helical" evidence="13">
    <location>
        <begin position="174"/>
        <end position="196"/>
    </location>
</feature>
<dbReference type="SUPFAM" id="SSF51261">
    <property type="entry name" value="Duplicated hybrid motif"/>
    <property type="match status" value="1"/>
</dbReference>
<feature type="transmembrane region" description="Helical" evidence="13">
    <location>
        <begin position="412"/>
        <end position="433"/>
    </location>
</feature>
<keyword evidence="8" id="KW-0418">Kinase</keyword>
<evidence type="ECO:0000313" key="18">
    <source>
        <dbReference type="Proteomes" id="UP001139502"/>
    </source>
</evidence>
<comment type="subcellular location">
    <subcellularLocation>
        <location evidence="1">Cell membrane</location>
        <topology evidence="1">Multi-pass membrane protein</topology>
    </subcellularLocation>
</comment>
<feature type="transmembrane region" description="Helical" evidence="13">
    <location>
        <begin position="273"/>
        <end position="295"/>
    </location>
</feature>
<evidence type="ECO:0000256" key="8">
    <source>
        <dbReference type="ARBA" id="ARBA00022777"/>
    </source>
</evidence>
<keyword evidence="2" id="KW-0813">Transport</keyword>
<dbReference type="AlphaFoldDB" id="A0A9X2HIU6"/>
<protein>
    <submittedName>
        <fullName evidence="17">Glucose PTS transporter subunit IIA</fullName>
    </submittedName>
</protein>
<evidence type="ECO:0000256" key="9">
    <source>
        <dbReference type="ARBA" id="ARBA00022989"/>
    </source>
</evidence>
<feature type="transmembrane region" description="Helical" evidence="13">
    <location>
        <begin position="132"/>
        <end position="153"/>
    </location>
</feature>
<evidence type="ECO:0000259" key="14">
    <source>
        <dbReference type="PROSITE" id="PS51093"/>
    </source>
</evidence>
<gene>
    <name evidence="17" type="ORF">NBM05_06345</name>
</gene>
<feature type="transmembrane region" description="Helical" evidence="13">
    <location>
        <begin position="307"/>
        <end position="331"/>
    </location>
</feature>
<keyword evidence="9 13" id="KW-1133">Transmembrane helix</keyword>
<dbReference type="Pfam" id="PF00358">
    <property type="entry name" value="PTS_EIIA_1"/>
    <property type="match status" value="1"/>
</dbReference>
<dbReference type="InterPro" id="IPR018113">
    <property type="entry name" value="PTrfase_EIIB_Cys"/>
</dbReference>
<dbReference type="GO" id="GO:0090589">
    <property type="term" value="F:protein-phosphocysteine-trehalose phosphotransferase system transporter activity"/>
    <property type="evidence" value="ECO:0007669"/>
    <property type="project" value="TreeGrafter"/>
</dbReference>
<dbReference type="PROSITE" id="PS01035">
    <property type="entry name" value="PTS_EIIB_TYPE_1_CYS"/>
    <property type="match status" value="1"/>
</dbReference>
<evidence type="ECO:0000256" key="12">
    <source>
        <dbReference type="SAM" id="MobiDB-lite"/>
    </source>
</evidence>
<dbReference type="PANTHER" id="PTHR30175">
    <property type="entry name" value="PHOSPHOTRANSFERASE SYSTEM TRANSPORT PROTEIN"/>
    <property type="match status" value="1"/>
</dbReference>
<dbReference type="RefSeq" id="WP_254165944.1">
    <property type="nucleotide sequence ID" value="NZ_JANAFB010000011.1"/>
</dbReference>
<keyword evidence="5" id="KW-0808">Transferase</keyword>
<dbReference type="PROSITE" id="PS51093">
    <property type="entry name" value="PTS_EIIA_TYPE_1"/>
    <property type="match status" value="1"/>
</dbReference>
<dbReference type="GO" id="GO:0009401">
    <property type="term" value="P:phosphoenolpyruvate-dependent sugar phosphotransferase system"/>
    <property type="evidence" value="ECO:0007669"/>
    <property type="project" value="UniProtKB-KW"/>
</dbReference>
<dbReference type="Gene3D" id="3.30.1360.60">
    <property type="entry name" value="Glucose permease domain IIB"/>
    <property type="match status" value="1"/>
</dbReference>
<evidence type="ECO:0000256" key="3">
    <source>
        <dbReference type="ARBA" id="ARBA00022475"/>
    </source>
</evidence>
<evidence type="ECO:0000256" key="6">
    <source>
        <dbReference type="ARBA" id="ARBA00022683"/>
    </source>
</evidence>
<dbReference type="NCBIfam" id="TIGR00830">
    <property type="entry name" value="PTBA"/>
    <property type="match status" value="1"/>
</dbReference>
<dbReference type="PANTHER" id="PTHR30175:SF1">
    <property type="entry name" value="PTS SYSTEM ARBUTIN-, CELLOBIOSE-, AND SALICIN-SPECIFIC EIIBC COMPONENT-RELATED"/>
    <property type="match status" value="1"/>
</dbReference>
<dbReference type="GO" id="GO:0016301">
    <property type="term" value="F:kinase activity"/>
    <property type="evidence" value="ECO:0007669"/>
    <property type="project" value="UniProtKB-KW"/>
</dbReference>
<feature type="transmembrane region" description="Helical" evidence="13">
    <location>
        <begin position="453"/>
        <end position="474"/>
    </location>
</feature>
<comment type="caution">
    <text evidence="17">The sequence shown here is derived from an EMBL/GenBank/DDBJ whole genome shotgun (WGS) entry which is preliminary data.</text>
</comment>
<dbReference type="Pfam" id="PF00367">
    <property type="entry name" value="PTS_EIIB"/>
    <property type="match status" value="1"/>
</dbReference>
<dbReference type="Pfam" id="PF02378">
    <property type="entry name" value="PTS_EIIC"/>
    <property type="match status" value="1"/>
</dbReference>
<evidence type="ECO:0000259" key="15">
    <source>
        <dbReference type="PROSITE" id="PS51098"/>
    </source>
</evidence>
<keyword evidence="7 13" id="KW-0812">Transmembrane</keyword>
<sequence>MATTIDYDQLGRKVLEALGGEGNVRSLAHCATRLRFALKDPQRADLDAVQRVPGVITALRSGGLHQVVVGNDVALAYAAVTARTGLGGASGGQGDGAGDRDGAREGRRRGGTGSGRVGDAVEPRERSLFNRFIAMISSIFTSVIWTMAAVGLVKAMLALFSTGIPLIDPASQTYALINALGDGLLYLLPVVLAVSAAKYFQVNYGTSMAIAAFLVHPSLVGFLEAGEPVSLAGIPVVLAPYAYSVFPIIAAVWLQSLVEPRLMRALPGWMRNFATPFVVVVVVGFAALLVIGPVISLATSAVADALTWIWGPAPAVGGFLLGGLWQVLVMFGLHHGLTPIFLQELSATGSILLMGPLISAVTAQCAAALAVTFRVRDRRLRQMAGPASVSGFVSGVTEPIIYGVNLPLKRPFTIGVGAGAVGGAIAASGGSAASANVFSSLLTLPAFLDHGNFALQLLGTGTAILLAFTATYLFGVPRDRRGGDEPAEAPPAPIPTLDLLSPVRGRSVALDDVADPVFASGSMGQGLAVRPAEGRVLAPIEGTVVTALASGHAFGIRSADGAEVLIHIGLDTVELDGVPFTAHVAQDQRVRAGQPLADVDLDAVRAAGYDPSVVMVVTNAGAFGTVLPRVGVELEAGDVAVVLER</sequence>
<dbReference type="EMBL" id="JANAFB010000011">
    <property type="protein sequence ID" value="MCP3425643.1"/>
    <property type="molecule type" value="Genomic_DNA"/>
</dbReference>
<dbReference type="InterPro" id="IPR036878">
    <property type="entry name" value="Glu_permease_IIB"/>
</dbReference>
<feature type="region of interest" description="Disordered" evidence="12">
    <location>
        <begin position="88"/>
        <end position="119"/>
    </location>
</feature>
<dbReference type="InterPro" id="IPR011055">
    <property type="entry name" value="Dup_hybrid_motif"/>
</dbReference>
<dbReference type="InterPro" id="IPR050558">
    <property type="entry name" value="PTS_Sugar-Specific_Components"/>
</dbReference>
<evidence type="ECO:0000259" key="16">
    <source>
        <dbReference type="PROSITE" id="PS51103"/>
    </source>
</evidence>
<dbReference type="InterPro" id="IPR003352">
    <property type="entry name" value="PTS_EIIC"/>
</dbReference>
<keyword evidence="10 13" id="KW-0472">Membrane</keyword>